<gene>
    <name evidence="2" type="ORF">C7B45_13070</name>
</gene>
<protein>
    <recommendedName>
        <fullName evidence="1">Plasmid pRiA4b Orf3-like domain-containing protein</fullName>
    </recommendedName>
</protein>
<organism evidence="2 3">
    <name type="scientific">Sulfobacillus acidophilus</name>
    <dbReference type="NCBI Taxonomy" id="53633"/>
    <lineage>
        <taxon>Bacteria</taxon>
        <taxon>Bacillati</taxon>
        <taxon>Bacillota</taxon>
        <taxon>Clostridia</taxon>
        <taxon>Eubacteriales</taxon>
        <taxon>Clostridiales Family XVII. Incertae Sedis</taxon>
        <taxon>Sulfobacillus</taxon>
    </lineage>
</organism>
<evidence type="ECO:0000259" key="1">
    <source>
        <dbReference type="Pfam" id="PF07929"/>
    </source>
</evidence>
<reference evidence="2 3" key="1">
    <citation type="journal article" date="2014" name="BMC Genomics">
        <title>Comparison of environmental and isolate Sulfobacillus genomes reveals diverse carbon, sulfur, nitrogen, and hydrogen metabolisms.</title>
        <authorList>
            <person name="Justice N.B."/>
            <person name="Norman A."/>
            <person name="Brown C.T."/>
            <person name="Singh A."/>
            <person name="Thomas B.C."/>
            <person name="Banfield J.F."/>
        </authorList>
    </citation>
    <scope>NUCLEOTIDE SEQUENCE [LARGE SCALE GENOMIC DNA]</scope>
    <source>
        <strain evidence="2">AMDSBA3</strain>
    </source>
</reference>
<evidence type="ECO:0000313" key="2">
    <source>
        <dbReference type="EMBL" id="PSR20889.1"/>
    </source>
</evidence>
<dbReference type="SUPFAM" id="SSF159941">
    <property type="entry name" value="MM3350-like"/>
    <property type="match status" value="1"/>
</dbReference>
<dbReference type="AlphaFoldDB" id="A0A2T2WF84"/>
<dbReference type="Proteomes" id="UP000241848">
    <property type="component" value="Unassembled WGS sequence"/>
</dbReference>
<evidence type="ECO:0000313" key="3">
    <source>
        <dbReference type="Proteomes" id="UP000241848"/>
    </source>
</evidence>
<dbReference type="Gene3D" id="3.10.290.30">
    <property type="entry name" value="MM3350-like"/>
    <property type="match status" value="1"/>
</dbReference>
<accession>A0A2T2WF84</accession>
<dbReference type="InterPro" id="IPR024047">
    <property type="entry name" value="MM3350-like_sf"/>
</dbReference>
<feature type="domain" description="Plasmid pRiA4b Orf3-like" evidence="1">
    <location>
        <begin position="5"/>
        <end position="167"/>
    </location>
</feature>
<sequence>MSTTLTLAIELDRSNPSVMRRVEIPANLTFLQLHDVIQAAMGWADEHLFEFKVGPWTISMPDDDFVPSTTQWDASRHTLLEMHLTAHDTFSYLYDFGDNWQHTLTVVDLSSASIKRPRVISGSGACPPEDVGGLHGYYEFLRAWEDPSHPEHAEYRQWAQGRYEPEFNLIAADARVSKLASAP</sequence>
<dbReference type="PANTHER" id="PTHR41878:SF1">
    <property type="entry name" value="TNPR PROTEIN"/>
    <property type="match status" value="1"/>
</dbReference>
<dbReference type="InterPro" id="IPR012912">
    <property type="entry name" value="Plasmid_pRiA4b_Orf3-like"/>
</dbReference>
<comment type="caution">
    <text evidence="2">The sequence shown here is derived from an EMBL/GenBank/DDBJ whole genome shotgun (WGS) entry which is preliminary data.</text>
</comment>
<dbReference type="Pfam" id="PF07929">
    <property type="entry name" value="PRiA4_ORF3"/>
    <property type="match status" value="1"/>
</dbReference>
<dbReference type="EMBL" id="PXYV01000048">
    <property type="protein sequence ID" value="PSR20889.1"/>
    <property type="molecule type" value="Genomic_DNA"/>
</dbReference>
<name>A0A2T2WF84_9FIRM</name>
<dbReference type="PANTHER" id="PTHR41878">
    <property type="entry name" value="LEXA REPRESSOR-RELATED"/>
    <property type="match status" value="1"/>
</dbReference>
<proteinExistence type="predicted"/>